<gene>
    <name evidence="2" type="ORF">CDO52_21440</name>
</gene>
<dbReference type="OrthoDB" id="4281577at2"/>
<feature type="compositionally biased region" description="Basic residues" evidence="1">
    <location>
        <begin position="294"/>
        <end position="307"/>
    </location>
</feature>
<dbReference type="Proteomes" id="UP000215005">
    <property type="component" value="Chromosome"/>
</dbReference>
<name>A0A223SA67_9ACTN</name>
<keyword evidence="3" id="KW-1185">Reference proteome</keyword>
<proteinExistence type="predicted"/>
<dbReference type="EMBL" id="CP022753">
    <property type="protein sequence ID" value="ASU85017.1"/>
    <property type="molecule type" value="Genomic_DNA"/>
</dbReference>
<sequence length="427" mass="46185">MRTGPTAAVALLVDIPATGQLGDTCARRFPLPRDSRRIFSAKSSGAVGLDTSAEFIDFATERIGEGQKVIALYPTWRAEAAERTIHFARGALRTDHIAAVGLDLSPLAMSLLADQLAYLAPYLSAGLTAAMATELPKHMLAGAWLRSVGSLATLPTSISQHLGSYVPGVAFMAYCAPEQRVRQVRQGADLADGIPHHPQTPTQVLYSVPEGLRTTFLNDDLLPALAPDRSLPLPPQPLATEYWGTSGHIDFVAFSAHPCALSDTLTELASTICTWCRERITTRVCPFCHAANRPPRKLQRSMPHPRSRSLAPSTTAPTCRTPTPLEPAPLEQLQQREPQEPPPLPTCPSPDGEEEPVPVSISSRMEAIRLRARASHAPLTSLPERLPKPPEPSPVPPPRIGHDQGIQHRNPPSALPMAPNGRRDRTP</sequence>
<evidence type="ECO:0000313" key="3">
    <source>
        <dbReference type="Proteomes" id="UP000215005"/>
    </source>
</evidence>
<feature type="region of interest" description="Disordered" evidence="1">
    <location>
        <begin position="294"/>
        <end position="427"/>
    </location>
</feature>
<feature type="compositionally biased region" description="Pro residues" evidence="1">
    <location>
        <begin position="389"/>
        <end position="399"/>
    </location>
</feature>
<reference evidence="2 3" key="1">
    <citation type="submission" date="2017-08" db="EMBL/GenBank/DDBJ databases">
        <title>The complete genome sequence of Nocardiopsis gilva YIM 90087.</title>
        <authorList>
            <person name="Yin M."/>
            <person name="Tang S."/>
        </authorList>
    </citation>
    <scope>NUCLEOTIDE SEQUENCE [LARGE SCALE GENOMIC DNA]</scope>
    <source>
        <strain evidence="2 3">YIM 90087</strain>
    </source>
</reference>
<protein>
    <submittedName>
        <fullName evidence="2">Uncharacterized protein</fullName>
    </submittedName>
</protein>
<dbReference type="KEGG" id="ngv:CDO52_21440"/>
<dbReference type="RefSeq" id="WP_094932646.1">
    <property type="nucleotide sequence ID" value="NZ_CP022753.1"/>
</dbReference>
<feature type="compositionally biased region" description="Polar residues" evidence="1">
    <location>
        <begin position="310"/>
        <end position="320"/>
    </location>
</feature>
<accession>A0A223SA67</accession>
<organism evidence="2 3">
    <name type="scientific">Nocardiopsis gilva YIM 90087</name>
    <dbReference type="NCBI Taxonomy" id="1235441"/>
    <lineage>
        <taxon>Bacteria</taxon>
        <taxon>Bacillati</taxon>
        <taxon>Actinomycetota</taxon>
        <taxon>Actinomycetes</taxon>
        <taxon>Streptosporangiales</taxon>
        <taxon>Nocardiopsidaceae</taxon>
        <taxon>Nocardiopsis</taxon>
    </lineage>
</organism>
<evidence type="ECO:0000256" key="1">
    <source>
        <dbReference type="SAM" id="MobiDB-lite"/>
    </source>
</evidence>
<evidence type="ECO:0000313" key="2">
    <source>
        <dbReference type="EMBL" id="ASU85017.1"/>
    </source>
</evidence>
<dbReference type="AlphaFoldDB" id="A0A223SA67"/>